<accession>T1KMG5</accession>
<feature type="compositionally biased region" description="Polar residues" evidence="3">
    <location>
        <begin position="590"/>
        <end position="612"/>
    </location>
</feature>
<evidence type="ECO:0000313" key="6">
    <source>
        <dbReference type="Proteomes" id="UP000015104"/>
    </source>
</evidence>
<keyword evidence="6" id="KW-1185">Reference proteome</keyword>
<dbReference type="PANTHER" id="PTHR23166:SF7">
    <property type="entry name" value="LEUCINE ZIPPER PROTEIN 1"/>
    <property type="match status" value="1"/>
</dbReference>
<dbReference type="eggNOG" id="KOG1103">
    <property type="taxonomic scope" value="Eukaryota"/>
</dbReference>
<evidence type="ECO:0000259" key="4">
    <source>
        <dbReference type="Pfam" id="PF09727"/>
    </source>
</evidence>
<sequence>MTMTSKPVNKVSVASKADLLRVLCTLEGELQAKEIVISILKTEQVRRLLHPCYNKRRWVQPNSKLSTNTIIPNNRALKCKQDSSQQQQLQQQHQQQQQVHNSVQLNIDPSDPFVALLRDTYCAYDPSFDENSTKLIYNLQYQNLRTLIDHQRRVRKFLESQIADWESKYKACWQELENERLKSEKYERDKMINRIEQLERENDALKQDVKNVQSELDKEKEREKSMVMCLITERKELICCLIEHEQRNAALIDMLTAEQCRAAEMSEDLEEESKRSLQMESELERLSASFEKSKSMLMDKINTLENKSTKLEEENDKLKKELEAIKSKRIAQLGEGVRATIVTVNSTDHKVVPSVASSPAALNQSKVNIARPLSPSRAITSVSTPISGSTSSVLVTGSTVSPKSTVAGQVSTVSSTSTSSYAVIQPILKSGTNSSPVVANPITPTPPSGPPPPLPKTTSVLSLATTTATNSTAQTVTAFQNMTYNMETVTQPVISKSSAVTQQSPNATAQPNRTVTPGKVMIASGSPQAPVQKKLSTGPVAGTGSGTSPVFRGAPPPIPPNKPILPANALKERSKEIQQATVRAKMMTAKSITPLPSSTPVPVQGSRTPQAP</sequence>
<keyword evidence="1 2" id="KW-0175">Coiled coil</keyword>
<dbReference type="InterPro" id="IPR050719">
    <property type="entry name" value="Cortactin-Actin_Reg"/>
</dbReference>
<protein>
    <recommendedName>
        <fullName evidence="4">Cortactin-binding protein-2 N-terminal domain-containing protein</fullName>
    </recommendedName>
</protein>
<gene>
    <name evidence="5" type="primary">107365549</name>
</gene>
<dbReference type="Proteomes" id="UP000015104">
    <property type="component" value="Unassembled WGS sequence"/>
</dbReference>
<evidence type="ECO:0000256" key="3">
    <source>
        <dbReference type="SAM" id="MobiDB-lite"/>
    </source>
</evidence>
<evidence type="ECO:0000256" key="2">
    <source>
        <dbReference type="SAM" id="Coils"/>
    </source>
</evidence>
<feature type="domain" description="Cortactin-binding protein-2 N-terminal" evidence="4">
    <location>
        <begin position="89"/>
        <end position="235"/>
    </location>
</feature>
<dbReference type="Pfam" id="PF09727">
    <property type="entry name" value="CortBP2"/>
    <property type="match status" value="1"/>
</dbReference>
<feature type="coiled-coil region" evidence="2">
    <location>
        <begin position="255"/>
        <end position="331"/>
    </location>
</feature>
<reference evidence="6" key="1">
    <citation type="submission" date="2011-08" db="EMBL/GenBank/DDBJ databases">
        <authorList>
            <person name="Rombauts S."/>
        </authorList>
    </citation>
    <scope>NUCLEOTIDE SEQUENCE</scope>
    <source>
        <strain evidence="6">London</strain>
    </source>
</reference>
<dbReference type="STRING" id="32264.T1KMG5"/>
<dbReference type="EMBL" id="CAEY01000244">
    <property type="status" value="NOT_ANNOTATED_CDS"/>
    <property type="molecule type" value="Genomic_DNA"/>
</dbReference>
<name>T1KMG5_TETUR</name>
<dbReference type="PANTHER" id="PTHR23166">
    <property type="entry name" value="FILAMIN/GPBP-INTERACTING PROTEIN"/>
    <property type="match status" value="1"/>
</dbReference>
<dbReference type="InterPro" id="IPR019131">
    <property type="entry name" value="Cortactin-binding_p2_N"/>
</dbReference>
<dbReference type="HOGENOM" id="CLU_446441_0_0_1"/>
<evidence type="ECO:0000313" key="5">
    <source>
        <dbReference type="EnsemblMetazoa" id="tetur15g01540.1"/>
    </source>
</evidence>
<dbReference type="OrthoDB" id="6021133at2759"/>
<evidence type="ECO:0000256" key="1">
    <source>
        <dbReference type="ARBA" id="ARBA00023054"/>
    </source>
</evidence>
<feature type="region of interest" description="Disordered" evidence="3">
    <location>
        <begin position="587"/>
        <end position="612"/>
    </location>
</feature>
<proteinExistence type="predicted"/>
<dbReference type="EnsemblMetazoa" id="tetur15g01540.1">
    <property type="protein sequence ID" value="tetur15g01540.1"/>
    <property type="gene ID" value="tetur15g01540"/>
</dbReference>
<feature type="coiled-coil region" evidence="2">
    <location>
        <begin position="148"/>
        <end position="222"/>
    </location>
</feature>
<reference evidence="5" key="2">
    <citation type="submission" date="2015-06" db="UniProtKB">
        <authorList>
            <consortium name="EnsemblMetazoa"/>
        </authorList>
    </citation>
    <scope>IDENTIFICATION</scope>
</reference>
<dbReference type="OMA" id="CATPMVN"/>
<dbReference type="AlphaFoldDB" id="T1KMG5"/>
<organism evidence="5 6">
    <name type="scientific">Tetranychus urticae</name>
    <name type="common">Two-spotted spider mite</name>
    <dbReference type="NCBI Taxonomy" id="32264"/>
    <lineage>
        <taxon>Eukaryota</taxon>
        <taxon>Metazoa</taxon>
        <taxon>Ecdysozoa</taxon>
        <taxon>Arthropoda</taxon>
        <taxon>Chelicerata</taxon>
        <taxon>Arachnida</taxon>
        <taxon>Acari</taxon>
        <taxon>Acariformes</taxon>
        <taxon>Trombidiformes</taxon>
        <taxon>Prostigmata</taxon>
        <taxon>Eleutherengona</taxon>
        <taxon>Raphignathae</taxon>
        <taxon>Tetranychoidea</taxon>
        <taxon>Tetranychidae</taxon>
        <taxon>Tetranychus</taxon>
    </lineage>
</organism>